<accession>A0ABS5IKT1</accession>
<evidence type="ECO:0000313" key="1">
    <source>
        <dbReference type="EMBL" id="MBS0023569.1"/>
    </source>
</evidence>
<name>A0ABS5IKT1_9MICO</name>
<evidence type="ECO:0000313" key="2">
    <source>
        <dbReference type="Proteomes" id="UP000678243"/>
    </source>
</evidence>
<gene>
    <name evidence="1" type="ORF">KE274_05550</name>
</gene>
<proteinExistence type="predicted"/>
<dbReference type="EMBL" id="JAGTUK010000001">
    <property type="protein sequence ID" value="MBS0023569.1"/>
    <property type="molecule type" value="Genomic_DNA"/>
</dbReference>
<dbReference type="Proteomes" id="UP000678243">
    <property type="component" value="Unassembled WGS sequence"/>
</dbReference>
<protein>
    <submittedName>
        <fullName evidence="1">Uncharacterized protein</fullName>
    </submittedName>
</protein>
<sequence length="48" mass="4892">MTEKTQQDAGLETPAALQPLPVALELNDAAAAGFCANGVCQLPAPPTR</sequence>
<keyword evidence="2" id="KW-1185">Reference proteome</keyword>
<comment type="caution">
    <text evidence="1">The sequence shown here is derived from an EMBL/GenBank/DDBJ whole genome shotgun (WGS) entry which is preliminary data.</text>
</comment>
<dbReference type="RefSeq" id="WP_211541632.1">
    <property type="nucleotide sequence ID" value="NZ_CBDREF010000004.1"/>
</dbReference>
<organism evidence="1 2">
    <name type="scientific">Microbacterium paraoxydans</name>
    <dbReference type="NCBI Taxonomy" id="199592"/>
    <lineage>
        <taxon>Bacteria</taxon>
        <taxon>Bacillati</taxon>
        <taxon>Actinomycetota</taxon>
        <taxon>Actinomycetes</taxon>
        <taxon>Micrococcales</taxon>
        <taxon>Microbacteriaceae</taxon>
        <taxon>Microbacterium</taxon>
    </lineage>
</organism>
<reference evidence="1 2" key="1">
    <citation type="submission" date="2021-04" db="EMBL/GenBank/DDBJ databases">
        <title>Whole genome analysis of root endophytic bacterium Microbacterium paraoxydans ku-mp colonizing RP-bio226 rice variety.</title>
        <authorList>
            <person name="Ulaganathan K."/>
            <person name="Latha B."/>
        </authorList>
    </citation>
    <scope>NUCLEOTIDE SEQUENCE [LARGE SCALE GENOMIC DNA]</scope>
    <source>
        <strain evidence="2">ku-mp</strain>
    </source>
</reference>